<name>A0A1J6HQG6_9HYPH</name>
<dbReference type="EMBL" id="MOEC01000053">
    <property type="protein sequence ID" value="OIS90423.1"/>
    <property type="molecule type" value="Genomic_DNA"/>
</dbReference>
<proteinExistence type="inferred from homology"/>
<dbReference type="Proteomes" id="UP000182985">
    <property type="component" value="Unassembled WGS sequence"/>
</dbReference>
<comment type="caution">
    <text evidence="6">The sequence shown here is derived from an EMBL/GenBank/DDBJ whole genome shotgun (WGS) entry which is preliminary data.</text>
</comment>
<dbReference type="PANTHER" id="PTHR30108:SF21">
    <property type="entry name" value="4-HYDROXYBENZOATE DECARBOXYLASE"/>
    <property type="match status" value="1"/>
</dbReference>
<accession>A0A1J6HQG6</accession>
<dbReference type="Gene3D" id="3.40.1670.10">
    <property type="entry name" value="UbiD C-terminal domain-like"/>
    <property type="match status" value="1"/>
</dbReference>
<evidence type="ECO:0000256" key="1">
    <source>
        <dbReference type="ARBA" id="ARBA00010021"/>
    </source>
</evidence>
<dbReference type="GO" id="GO:0016831">
    <property type="term" value="F:carboxy-lyase activity"/>
    <property type="evidence" value="ECO:0007669"/>
    <property type="project" value="InterPro"/>
</dbReference>
<dbReference type="PANTHER" id="PTHR30108">
    <property type="entry name" value="3-OCTAPRENYL-4-HYDROXYBENZOATE CARBOXY-LYASE-RELATED"/>
    <property type="match status" value="1"/>
</dbReference>
<dbReference type="Pfam" id="PF01977">
    <property type="entry name" value="UbiD"/>
    <property type="match status" value="1"/>
</dbReference>
<evidence type="ECO:0000259" key="4">
    <source>
        <dbReference type="Pfam" id="PF20695"/>
    </source>
</evidence>
<evidence type="ECO:0000256" key="2">
    <source>
        <dbReference type="SAM" id="MobiDB-lite"/>
    </source>
</evidence>
<keyword evidence="7" id="KW-1185">Reference proteome</keyword>
<dbReference type="InterPro" id="IPR002830">
    <property type="entry name" value="UbiD"/>
</dbReference>
<dbReference type="RefSeq" id="WP_071634421.1">
    <property type="nucleotide sequence ID" value="NZ_MOEC01000053.1"/>
</dbReference>
<dbReference type="InterPro" id="IPR048304">
    <property type="entry name" value="UbiD_Rift_dom"/>
</dbReference>
<dbReference type="SUPFAM" id="SSF50475">
    <property type="entry name" value="FMN-binding split barrel"/>
    <property type="match status" value="1"/>
</dbReference>
<reference evidence="6 7" key="1">
    <citation type="submission" date="2016-10" db="EMBL/GenBank/DDBJ databases">
        <title>The Draft Genome Sequence of the Potato Rhizosphere Bacteria Ochrobactrum sp. IPA7.2.</title>
        <authorList>
            <person name="Gogoleva N.E."/>
            <person name="Khlopko Y.A."/>
            <person name="Burygin G.L."/>
            <person name="Plotnikov A.O."/>
        </authorList>
    </citation>
    <scope>NUCLEOTIDE SEQUENCE [LARGE SCALE GENOMIC DNA]</scope>
    <source>
        <strain evidence="6 7">IPA7.2</strain>
    </source>
</reference>
<protein>
    <submittedName>
        <fullName evidence="6">Decarboxylase UbiD</fullName>
    </submittedName>
</protein>
<feature type="domain" description="3-octaprenyl-4-hydroxybenzoate carboxy-lyase-like C-terminal" evidence="5">
    <location>
        <begin position="314"/>
        <end position="434"/>
    </location>
</feature>
<dbReference type="GO" id="GO:0005737">
    <property type="term" value="C:cytoplasm"/>
    <property type="evidence" value="ECO:0007669"/>
    <property type="project" value="TreeGrafter"/>
</dbReference>
<dbReference type="Pfam" id="PF20696">
    <property type="entry name" value="UbiD_C"/>
    <property type="match status" value="1"/>
</dbReference>
<feature type="region of interest" description="Disordered" evidence="2">
    <location>
        <begin position="411"/>
        <end position="432"/>
    </location>
</feature>
<evidence type="ECO:0000313" key="6">
    <source>
        <dbReference type="EMBL" id="OIS90423.1"/>
    </source>
</evidence>
<dbReference type="OrthoDB" id="9809841at2"/>
<dbReference type="InterPro" id="IPR049381">
    <property type="entry name" value="UbiD-like_C"/>
</dbReference>
<feature type="domain" description="3-octaprenyl-4-hydroxybenzoate carboxy-lyase-like Rift-related" evidence="3">
    <location>
        <begin position="113"/>
        <end position="306"/>
    </location>
</feature>
<dbReference type="NCBIfam" id="TIGR00148">
    <property type="entry name" value="UbiD family decarboxylase"/>
    <property type="match status" value="1"/>
</dbReference>
<dbReference type="SUPFAM" id="SSF143968">
    <property type="entry name" value="UbiD C-terminal domain-like"/>
    <property type="match status" value="1"/>
</dbReference>
<gene>
    <name evidence="6" type="ORF">BLA27_26870</name>
</gene>
<dbReference type="InterPro" id="IPR049383">
    <property type="entry name" value="UbiD-like_N"/>
</dbReference>
<organism evidence="6 7">
    <name type="scientific">Brucella cytisi</name>
    <dbReference type="NCBI Taxonomy" id="407152"/>
    <lineage>
        <taxon>Bacteria</taxon>
        <taxon>Pseudomonadati</taxon>
        <taxon>Pseudomonadota</taxon>
        <taxon>Alphaproteobacteria</taxon>
        <taxon>Hyphomicrobiales</taxon>
        <taxon>Brucellaceae</taxon>
        <taxon>Brucella/Ochrobactrum group</taxon>
        <taxon>Brucella</taxon>
    </lineage>
</organism>
<evidence type="ECO:0000313" key="7">
    <source>
        <dbReference type="Proteomes" id="UP000182985"/>
    </source>
</evidence>
<feature type="domain" description="3-octaprenyl-4-hydroxybenzoate carboxy-lyase-like N-terminal" evidence="4">
    <location>
        <begin position="28"/>
        <end position="99"/>
    </location>
</feature>
<sequence>MNELLSITNVGNQDFQGFANVYRKLYPDDVVHISEPLPDGRDVTAMVAALAETGRAPMLFCDQVPGSEVPLVTNVFASRERIARIFGTSVSKLHDEYQKRANTPIEPEYVADGLVMERVDESKDVDLDKLPMIQHFASDRGPYITNAIIVASDPETGIANLSYHRSMRHSQSALATSLHSRGHLWRMYQTARETGRPLPVAMVVGAHPLFMLAASARLPFGADERAVAGGLMREPLRLVRTPRYAIGVPAAAEYVLEGHLDPHAHVEEGPFGEFSGYSSDRSTNTLFHVTAIMRRKAPWLVDVVGGATDEHLNLARLPREAEMFEKLKARFPSVTRLHYPTSGTHFHCYVALKQSRPGEARQIMLGLLGWDPYLKTVIAVDDDVDVAQDSQVLWALATHFQPHRDLFTIGGLPGSPLDPSSSSDGTTSRLALDATRGPDFHGIRATIGDDAMGRARDLLGRLAGTRPTGAAS</sequence>
<evidence type="ECO:0000259" key="3">
    <source>
        <dbReference type="Pfam" id="PF01977"/>
    </source>
</evidence>
<dbReference type="AlphaFoldDB" id="A0A1J6HQG6"/>
<comment type="similarity">
    <text evidence="1">Belongs to the UbiD family.</text>
</comment>
<feature type="compositionally biased region" description="Low complexity" evidence="2">
    <location>
        <begin position="414"/>
        <end position="428"/>
    </location>
</feature>
<dbReference type="Pfam" id="PF20695">
    <property type="entry name" value="UbiD_N"/>
    <property type="match status" value="1"/>
</dbReference>
<evidence type="ECO:0000259" key="5">
    <source>
        <dbReference type="Pfam" id="PF20696"/>
    </source>
</evidence>